<proteinExistence type="predicted"/>
<sequence>MNIVYTRNNQVERNRKTEGWVTEKWYKKFWFGACVWKKKYRRTGQCKKVSCKEYFVGAVLPKPLPSKGLKRKKGDRVAPSMQKRTMDVKWQKHTTTSESECGTDSGEVEVQAGKKKGTKNAKPTEFIEEKHPWTTDEIECIMNIMEEMLEQCNTMTKKCGKR</sequence>
<dbReference type="AlphaFoldDB" id="E9HVB6"/>
<accession>E9HVB6</accession>
<dbReference type="EMBL" id="GL732847">
    <property type="protein sequence ID" value="EFX64319.1"/>
    <property type="molecule type" value="Genomic_DNA"/>
</dbReference>
<feature type="region of interest" description="Disordered" evidence="1">
    <location>
        <begin position="66"/>
        <end position="121"/>
    </location>
</feature>
<evidence type="ECO:0000256" key="1">
    <source>
        <dbReference type="SAM" id="MobiDB-lite"/>
    </source>
</evidence>
<evidence type="ECO:0000313" key="3">
    <source>
        <dbReference type="Proteomes" id="UP000000305"/>
    </source>
</evidence>
<organism evidence="2 3">
    <name type="scientific">Daphnia pulex</name>
    <name type="common">Water flea</name>
    <dbReference type="NCBI Taxonomy" id="6669"/>
    <lineage>
        <taxon>Eukaryota</taxon>
        <taxon>Metazoa</taxon>
        <taxon>Ecdysozoa</taxon>
        <taxon>Arthropoda</taxon>
        <taxon>Crustacea</taxon>
        <taxon>Branchiopoda</taxon>
        <taxon>Diplostraca</taxon>
        <taxon>Cladocera</taxon>
        <taxon>Anomopoda</taxon>
        <taxon>Daphniidae</taxon>
        <taxon>Daphnia</taxon>
    </lineage>
</organism>
<reference evidence="2 3" key="1">
    <citation type="journal article" date="2011" name="Science">
        <title>The ecoresponsive genome of Daphnia pulex.</title>
        <authorList>
            <person name="Colbourne J.K."/>
            <person name="Pfrender M.E."/>
            <person name="Gilbert D."/>
            <person name="Thomas W.K."/>
            <person name="Tucker A."/>
            <person name="Oakley T.H."/>
            <person name="Tokishita S."/>
            <person name="Aerts A."/>
            <person name="Arnold G.J."/>
            <person name="Basu M.K."/>
            <person name="Bauer D.J."/>
            <person name="Caceres C.E."/>
            <person name="Carmel L."/>
            <person name="Casola C."/>
            <person name="Choi J.H."/>
            <person name="Detter J.C."/>
            <person name="Dong Q."/>
            <person name="Dusheyko S."/>
            <person name="Eads B.D."/>
            <person name="Frohlich T."/>
            <person name="Geiler-Samerotte K.A."/>
            <person name="Gerlach D."/>
            <person name="Hatcher P."/>
            <person name="Jogdeo S."/>
            <person name="Krijgsveld J."/>
            <person name="Kriventseva E.V."/>
            <person name="Kultz D."/>
            <person name="Laforsch C."/>
            <person name="Lindquist E."/>
            <person name="Lopez J."/>
            <person name="Manak J.R."/>
            <person name="Muller J."/>
            <person name="Pangilinan J."/>
            <person name="Patwardhan R.P."/>
            <person name="Pitluck S."/>
            <person name="Pritham E.J."/>
            <person name="Rechtsteiner A."/>
            <person name="Rho M."/>
            <person name="Rogozin I.B."/>
            <person name="Sakarya O."/>
            <person name="Salamov A."/>
            <person name="Schaack S."/>
            <person name="Shapiro H."/>
            <person name="Shiga Y."/>
            <person name="Skalitzky C."/>
            <person name="Smith Z."/>
            <person name="Souvorov A."/>
            <person name="Sung W."/>
            <person name="Tang Z."/>
            <person name="Tsuchiya D."/>
            <person name="Tu H."/>
            <person name="Vos H."/>
            <person name="Wang M."/>
            <person name="Wolf Y.I."/>
            <person name="Yamagata H."/>
            <person name="Yamada T."/>
            <person name="Ye Y."/>
            <person name="Shaw J.R."/>
            <person name="Andrews J."/>
            <person name="Crease T.J."/>
            <person name="Tang H."/>
            <person name="Lucas S.M."/>
            <person name="Robertson H.M."/>
            <person name="Bork P."/>
            <person name="Koonin E.V."/>
            <person name="Zdobnov E.M."/>
            <person name="Grigoriev I.V."/>
            <person name="Lynch M."/>
            <person name="Boore J.L."/>
        </authorList>
    </citation>
    <scope>NUCLEOTIDE SEQUENCE [LARGE SCALE GENOMIC DNA]</scope>
</reference>
<evidence type="ECO:0000313" key="2">
    <source>
        <dbReference type="EMBL" id="EFX64319.1"/>
    </source>
</evidence>
<keyword evidence="3" id="KW-1185">Reference proteome</keyword>
<feature type="compositionally biased region" description="Polar residues" evidence="1">
    <location>
        <begin position="93"/>
        <end position="102"/>
    </location>
</feature>
<dbReference type="Proteomes" id="UP000000305">
    <property type="component" value="Unassembled WGS sequence"/>
</dbReference>
<name>E9HVB6_DAPPU</name>
<gene>
    <name evidence="2" type="ORF">DAPPUDRAFT_118293</name>
</gene>
<dbReference type="HOGENOM" id="CLU_1637134_0_0_1"/>
<dbReference type="KEGG" id="dpx:DAPPUDRAFT_118293"/>
<protein>
    <submittedName>
        <fullName evidence="2">Uncharacterized protein</fullName>
    </submittedName>
</protein>
<dbReference type="InParanoid" id="E9HVB6"/>